<dbReference type="GO" id="GO:0042398">
    <property type="term" value="P:modified amino acid biosynthetic process"/>
    <property type="evidence" value="ECO:0007669"/>
    <property type="project" value="InterPro"/>
</dbReference>
<dbReference type="GO" id="GO:0004357">
    <property type="term" value="F:glutamate-cysteine ligase activity"/>
    <property type="evidence" value="ECO:0007669"/>
    <property type="project" value="UniProtKB-EC"/>
</dbReference>
<reference evidence="2 3" key="1">
    <citation type="submission" date="2017-02" db="EMBL/GenBank/DDBJ databases">
        <title>The new phylogeny of genus Mycobacterium.</title>
        <authorList>
            <person name="Tortoli E."/>
            <person name="Trovato A."/>
            <person name="Cirillo D.M."/>
        </authorList>
    </citation>
    <scope>NUCLEOTIDE SEQUENCE [LARGE SCALE GENOMIC DNA]</scope>
    <source>
        <strain evidence="2 3">DSM 44338</strain>
    </source>
</reference>
<dbReference type="OrthoDB" id="240589at2"/>
<dbReference type="PANTHER" id="PTHR36510">
    <property type="entry name" value="GLUTAMATE--CYSTEINE LIGASE 2-RELATED"/>
    <property type="match status" value="1"/>
</dbReference>
<gene>
    <name evidence="2" type="ORF">BST47_05975</name>
</gene>
<keyword evidence="3" id="KW-1185">Reference proteome</keyword>
<comment type="catalytic activity">
    <reaction evidence="1">
        <text>L-cysteine + L-glutamate + ATP = gamma-L-glutamyl-L-cysteine + ADP + phosphate + H(+)</text>
        <dbReference type="Rhea" id="RHEA:13285"/>
        <dbReference type="ChEBI" id="CHEBI:15378"/>
        <dbReference type="ChEBI" id="CHEBI:29985"/>
        <dbReference type="ChEBI" id="CHEBI:30616"/>
        <dbReference type="ChEBI" id="CHEBI:35235"/>
        <dbReference type="ChEBI" id="CHEBI:43474"/>
        <dbReference type="ChEBI" id="CHEBI:58173"/>
        <dbReference type="ChEBI" id="CHEBI:456216"/>
        <dbReference type="EC" id="6.3.2.2"/>
    </reaction>
</comment>
<dbReference type="InterPro" id="IPR050141">
    <property type="entry name" value="GCL_type2/YbdK_subfam"/>
</dbReference>
<dbReference type="AlphaFoldDB" id="A0A1X0JUT1"/>
<dbReference type="EMBL" id="MVIM01000003">
    <property type="protein sequence ID" value="ORB66664.1"/>
    <property type="molecule type" value="Genomic_DNA"/>
</dbReference>
<evidence type="ECO:0000256" key="1">
    <source>
        <dbReference type="ARBA" id="ARBA00048819"/>
    </source>
</evidence>
<comment type="caution">
    <text evidence="2">The sequence shown here is derived from an EMBL/GenBank/DDBJ whole genome shotgun (WGS) entry which is preliminary data.</text>
</comment>
<organism evidence="2 3">
    <name type="scientific">Mycolicibacterium tusciae</name>
    <dbReference type="NCBI Taxonomy" id="75922"/>
    <lineage>
        <taxon>Bacteria</taxon>
        <taxon>Bacillati</taxon>
        <taxon>Actinomycetota</taxon>
        <taxon>Actinomycetes</taxon>
        <taxon>Mycobacteriales</taxon>
        <taxon>Mycobacteriaceae</taxon>
        <taxon>Mycolicibacterium</taxon>
    </lineage>
</organism>
<dbReference type="PIRSF" id="PIRSF012666">
    <property type="entry name" value="UCP012666"/>
    <property type="match status" value="1"/>
</dbReference>
<dbReference type="Pfam" id="PF04107">
    <property type="entry name" value="GCS2"/>
    <property type="match status" value="1"/>
</dbReference>
<proteinExistence type="predicted"/>
<dbReference type="InterPro" id="IPR006336">
    <property type="entry name" value="GCS2"/>
</dbReference>
<dbReference type="SUPFAM" id="SSF55931">
    <property type="entry name" value="Glutamine synthetase/guanido kinase"/>
    <property type="match status" value="1"/>
</dbReference>
<protein>
    <recommendedName>
        <fullName evidence="4">Glutamate--cysteine ligase</fullName>
    </recommendedName>
</protein>
<evidence type="ECO:0000313" key="2">
    <source>
        <dbReference type="EMBL" id="ORB66664.1"/>
    </source>
</evidence>
<sequence length="491" mass="54541">MGERVEPSALAVGDDHAVRRRLEQCVAALRRMVDGGWFSAHEDTIGMEVEFDLVDPLGRPRLINDAVLTRLGRADMQHELGQFNVELNLAPLPLRGTVLRESESALADVLDRCRAAIEGLGVRMIAVGMLPTLSADQLTVERISHNPRYELLSRRIRAARHRPFSVRIDDGCEPVEFSTDSVAPDAATTSLQLHLRVPPDRFAAYYNAAQTIAGAQVAVGANAPYLLGYQAWQETRITLLEQLLDTRRPKEVRAGAPARVRLGDRWIDDPVELFDEVVRDFAPLVPTLEAEDPDAALAAGHTPGLRELRLHNGTVWRWNRPVYDVQAGHPQLRIENRVLPSGPTAVDMIANAAFYYGLVRTVADSDPAPWEQMSFDVAERDLHRAARDGLAAQLFWRGTDHPADRLTLEVLLPAAAAGLDAWGVDTDDRDRYLGVIEARVRSGRTGAAWQIETVRGLQERGLERVGALHEMTRRYVEHAHTGAPVHEWPLP</sequence>
<evidence type="ECO:0008006" key="4">
    <source>
        <dbReference type="Google" id="ProtNLM"/>
    </source>
</evidence>
<dbReference type="InterPro" id="IPR014746">
    <property type="entry name" value="Gln_synth/guanido_kin_cat_dom"/>
</dbReference>
<dbReference type="InterPro" id="IPR016602">
    <property type="entry name" value="UCP012666"/>
</dbReference>
<evidence type="ECO:0000313" key="3">
    <source>
        <dbReference type="Proteomes" id="UP000192411"/>
    </source>
</evidence>
<accession>A0A1X0JUT1</accession>
<dbReference type="Gene3D" id="3.30.590.20">
    <property type="match status" value="1"/>
</dbReference>
<dbReference type="STRING" id="75922.BST47_05975"/>
<dbReference type="Proteomes" id="UP000192411">
    <property type="component" value="Unassembled WGS sequence"/>
</dbReference>
<dbReference type="RefSeq" id="WP_083124333.1">
    <property type="nucleotide sequence ID" value="NZ_MVIM01000003.1"/>
</dbReference>
<dbReference type="PANTHER" id="PTHR36510:SF3">
    <property type="entry name" value="CONSERVED PROTEIN"/>
    <property type="match status" value="1"/>
</dbReference>
<name>A0A1X0JUT1_9MYCO</name>